<dbReference type="NCBIfam" id="TIGR00407">
    <property type="entry name" value="proA"/>
    <property type="match status" value="1"/>
</dbReference>
<evidence type="ECO:0000256" key="1">
    <source>
        <dbReference type="ARBA" id="ARBA00004985"/>
    </source>
</evidence>
<evidence type="ECO:0000256" key="3">
    <source>
        <dbReference type="ARBA" id="ARBA00022650"/>
    </source>
</evidence>
<evidence type="ECO:0000256" key="4">
    <source>
        <dbReference type="ARBA" id="ARBA00022857"/>
    </source>
</evidence>
<dbReference type="Pfam" id="PF00171">
    <property type="entry name" value="Aldedh"/>
    <property type="match status" value="1"/>
</dbReference>
<sequence>MNQYEELCVDMGQRAKEASYELAQIDQDSLDRALLAIADSLEAHIDEVMAANARDLDQAVHYDVPQTMMDRLTLTPERIAQMALGIRQVAELKSPVGTLLETITRPNGLRIEKRAVPFGVIGIIFEARPNVTVDAGVLCLKTSNATILRGGKEAFNTNQVIVNLMRNTLETQGITPDAVQLVEVLDRDMVGTLLEQRQYIDVIIPRGGVGLIRRVVNESKIPVIETGSGICHTFVDEYADLDMAVQIAVNAKVQRPSVCNAMETLLVHKAVADEFLPRLQDALESYKVRIHGDQDVAKYMNNTIPLEDISFSTEYNDLDLNVRIVDSLAEAIDHINQYTTHHSEAIITDEPMRATVFMNLVDCSTVYHNASTRFTDGFEFGFGAEIGISTQKLHARGPMGLQALTSYKYFVFGEGQVRS</sequence>
<dbReference type="InterPro" id="IPR000965">
    <property type="entry name" value="GPR_dom"/>
</dbReference>
<dbReference type="InterPro" id="IPR016162">
    <property type="entry name" value="Ald_DH_N"/>
</dbReference>
<dbReference type="InterPro" id="IPR012134">
    <property type="entry name" value="Glu-5-SA_DH"/>
</dbReference>
<dbReference type="RefSeq" id="WP_095065808.1">
    <property type="nucleotide sequence ID" value="NZ_LT906470.1"/>
</dbReference>
<keyword evidence="4 7" id="KW-0521">NADP</keyword>
<dbReference type="EMBL" id="LT906470">
    <property type="protein sequence ID" value="SNV63459.1"/>
    <property type="molecule type" value="Genomic_DNA"/>
</dbReference>
<feature type="domain" description="Aldehyde dehydrogenase" evidence="8">
    <location>
        <begin position="13"/>
        <end position="294"/>
    </location>
</feature>
<comment type="similarity">
    <text evidence="7">Belongs to the gamma-glutamyl phosphate reductase family.</text>
</comment>
<protein>
    <recommendedName>
        <fullName evidence="7">Gamma-glutamyl phosphate reductase</fullName>
        <shortName evidence="7">GPR</shortName>
        <ecNumber evidence="7">1.2.1.41</ecNumber>
    </recommendedName>
    <alternativeName>
        <fullName evidence="7">Glutamate-5-semialdehyde dehydrogenase</fullName>
    </alternativeName>
    <alternativeName>
        <fullName evidence="7">Glutamyl-gamma-semialdehyde dehydrogenase</fullName>
        <shortName evidence="7">GSA dehydrogenase</shortName>
    </alternativeName>
</protein>
<dbReference type="GO" id="GO:0004350">
    <property type="term" value="F:glutamate-5-semialdehyde dehydrogenase activity"/>
    <property type="evidence" value="ECO:0007669"/>
    <property type="project" value="UniProtKB-UniRule"/>
</dbReference>
<comment type="function">
    <text evidence="7">Catalyzes the NADPH-dependent reduction of L-glutamate 5-phosphate into L-glutamate 5-semialdehyde and phosphate. The product spontaneously undergoes cyclization to form 1-pyrroline-5-carboxylate.</text>
</comment>
<evidence type="ECO:0000313" key="10">
    <source>
        <dbReference type="Proteomes" id="UP000214973"/>
    </source>
</evidence>
<dbReference type="UniPathway" id="UPA00098">
    <property type="reaction ID" value="UER00360"/>
</dbReference>
<dbReference type="Gene3D" id="3.40.605.10">
    <property type="entry name" value="Aldehyde Dehydrogenase, Chain A, domain 1"/>
    <property type="match status" value="1"/>
</dbReference>
<dbReference type="PIRSF" id="PIRSF000151">
    <property type="entry name" value="GPR"/>
    <property type="match status" value="1"/>
</dbReference>
<name>A0A239YWJ5_9FIRM</name>
<dbReference type="CDD" id="cd07079">
    <property type="entry name" value="ALDH_F18-19_ProA-GPR"/>
    <property type="match status" value="1"/>
</dbReference>
<dbReference type="PROSITE" id="PS01223">
    <property type="entry name" value="PROA"/>
    <property type="match status" value="1"/>
</dbReference>
<organism evidence="9 10">
    <name type="scientific">Veillonella rodentium</name>
    <dbReference type="NCBI Taxonomy" id="248315"/>
    <lineage>
        <taxon>Bacteria</taxon>
        <taxon>Bacillati</taxon>
        <taxon>Bacillota</taxon>
        <taxon>Negativicutes</taxon>
        <taxon>Veillonellales</taxon>
        <taxon>Veillonellaceae</taxon>
        <taxon>Veillonella</taxon>
    </lineage>
</organism>
<dbReference type="InterPro" id="IPR015590">
    <property type="entry name" value="Aldehyde_DH_dom"/>
</dbReference>
<reference evidence="9 10" key="1">
    <citation type="submission" date="2017-06" db="EMBL/GenBank/DDBJ databases">
        <authorList>
            <consortium name="Pathogen Informatics"/>
        </authorList>
    </citation>
    <scope>NUCLEOTIDE SEQUENCE [LARGE SCALE GENOMIC DNA]</scope>
    <source>
        <strain evidence="9 10">NCTC12018</strain>
    </source>
</reference>
<dbReference type="FunFam" id="3.40.309.10:FF:000006">
    <property type="entry name" value="Gamma-glutamyl phosphate reductase"/>
    <property type="match status" value="1"/>
</dbReference>
<dbReference type="HAMAP" id="MF_00412">
    <property type="entry name" value="ProA"/>
    <property type="match status" value="1"/>
</dbReference>
<dbReference type="InterPro" id="IPR016163">
    <property type="entry name" value="Ald_DH_C"/>
</dbReference>
<dbReference type="Proteomes" id="UP000214973">
    <property type="component" value="Chromosome 1"/>
</dbReference>
<dbReference type="NCBIfam" id="NF001221">
    <property type="entry name" value="PRK00197.1"/>
    <property type="match status" value="1"/>
</dbReference>
<dbReference type="SUPFAM" id="SSF53720">
    <property type="entry name" value="ALDH-like"/>
    <property type="match status" value="1"/>
</dbReference>
<accession>A0A239YWJ5</accession>
<evidence type="ECO:0000256" key="2">
    <source>
        <dbReference type="ARBA" id="ARBA00022605"/>
    </source>
</evidence>
<dbReference type="GO" id="GO:0050661">
    <property type="term" value="F:NADP binding"/>
    <property type="evidence" value="ECO:0007669"/>
    <property type="project" value="InterPro"/>
</dbReference>
<dbReference type="PANTHER" id="PTHR11063">
    <property type="entry name" value="GLUTAMATE SEMIALDEHYDE DEHYDROGENASE"/>
    <property type="match status" value="1"/>
</dbReference>
<dbReference type="KEGG" id="vrm:44547418_00824"/>
<evidence type="ECO:0000256" key="7">
    <source>
        <dbReference type="HAMAP-Rule" id="MF_00412"/>
    </source>
</evidence>
<keyword evidence="2 7" id="KW-0028">Amino-acid biosynthesis</keyword>
<dbReference type="GO" id="GO:0005737">
    <property type="term" value="C:cytoplasm"/>
    <property type="evidence" value="ECO:0007669"/>
    <property type="project" value="UniProtKB-SubCell"/>
</dbReference>
<dbReference type="InterPro" id="IPR020593">
    <property type="entry name" value="G-glutamylP_reductase_CS"/>
</dbReference>
<evidence type="ECO:0000259" key="8">
    <source>
        <dbReference type="Pfam" id="PF00171"/>
    </source>
</evidence>
<evidence type="ECO:0000256" key="6">
    <source>
        <dbReference type="ARBA" id="ARBA00049024"/>
    </source>
</evidence>
<dbReference type="GO" id="GO:0055129">
    <property type="term" value="P:L-proline biosynthetic process"/>
    <property type="evidence" value="ECO:0007669"/>
    <property type="project" value="UniProtKB-UniRule"/>
</dbReference>
<evidence type="ECO:0000256" key="5">
    <source>
        <dbReference type="ARBA" id="ARBA00023002"/>
    </source>
</evidence>
<comment type="subcellular location">
    <subcellularLocation>
        <location evidence="7">Cytoplasm</location>
    </subcellularLocation>
</comment>
<gene>
    <name evidence="7 9" type="primary">proA</name>
    <name evidence="9" type="ORF">SAMEA44547418_00824</name>
</gene>
<evidence type="ECO:0000313" key="9">
    <source>
        <dbReference type="EMBL" id="SNV63459.1"/>
    </source>
</evidence>
<keyword evidence="7" id="KW-0963">Cytoplasm</keyword>
<keyword evidence="10" id="KW-1185">Reference proteome</keyword>
<keyword evidence="3 7" id="KW-0641">Proline biosynthesis</keyword>
<proteinExistence type="inferred from homology"/>
<dbReference type="Gene3D" id="3.40.309.10">
    <property type="entry name" value="Aldehyde Dehydrogenase, Chain A, domain 2"/>
    <property type="match status" value="1"/>
</dbReference>
<dbReference type="AlphaFoldDB" id="A0A239YWJ5"/>
<comment type="catalytic activity">
    <reaction evidence="6 7">
        <text>L-glutamate 5-semialdehyde + phosphate + NADP(+) = L-glutamyl 5-phosphate + NADPH + H(+)</text>
        <dbReference type="Rhea" id="RHEA:19541"/>
        <dbReference type="ChEBI" id="CHEBI:15378"/>
        <dbReference type="ChEBI" id="CHEBI:43474"/>
        <dbReference type="ChEBI" id="CHEBI:57783"/>
        <dbReference type="ChEBI" id="CHEBI:58066"/>
        <dbReference type="ChEBI" id="CHEBI:58274"/>
        <dbReference type="ChEBI" id="CHEBI:58349"/>
        <dbReference type="EC" id="1.2.1.41"/>
    </reaction>
</comment>
<dbReference type="EC" id="1.2.1.41" evidence="7"/>
<comment type="pathway">
    <text evidence="1 7">Amino-acid biosynthesis; L-proline biosynthesis; L-glutamate 5-semialdehyde from L-glutamate: step 2/2.</text>
</comment>
<dbReference type="PANTHER" id="PTHR11063:SF8">
    <property type="entry name" value="DELTA-1-PYRROLINE-5-CARBOXYLATE SYNTHASE"/>
    <property type="match status" value="1"/>
</dbReference>
<dbReference type="InterPro" id="IPR016161">
    <property type="entry name" value="Ald_DH/histidinol_DH"/>
</dbReference>
<keyword evidence="5 7" id="KW-0560">Oxidoreductase</keyword>